<organism evidence="1 2">
    <name type="scientific">Flavobacterium silvisoli</name>
    <dbReference type="NCBI Taxonomy" id="2529433"/>
    <lineage>
        <taxon>Bacteria</taxon>
        <taxon>Pseudomonadati</taxon>
        <taxon>Bacteroidota</taxon>
        <taxon>Flavobacteriia</taxon>
        <taxon>Flavobacteriales</taxon>
        <taxon>Flavobacteriaceae</taxon>
        <taxon>Flavobacterium</taxon>
    </lineage>
</organism>
<dbReference type="RefSeq" id="WP_131476082.1">
    <property type="nucleotide sequence ID" value="NZ_SJPE01000008.1"/>
</dbReference>
<evidence type="ECO:0000313" key="2">
    <source>
        <dbReference type="Proteomes" id="UP000293300"/>
    </source>
</evidence>
<keyword evidence="2" id="KW-1185">Reference proteome</keyword>
<accession>A0A4Q9Z0M3</accession>
<sequence>MKTITHLPQPLRELAAKHFVLLQSQNPKNKRDTIELNLSGYADVMYLMADIVKVCMLALEGETSFSRIPEPATNISGVLGIVLDLIPYEEADLLDKIREATLNPTQEAPQEHDYILESVYLSLPTELKPTT</sequence>
<name>A0A4Q9Z0M3_9FLAO</name>
<comment type="caution">
    <text evidence="1">The sequence shown here is derived from an EMBL/GenBank/DDBJ whole genome shotgun (WGS) entry which is preliminary data.</text>
</comment>
<dbReference type="AlphaFoldDB" id="A0A4Q9Z0M3"/>
<evidence type="ECO:0000313" key="1">
    <source>
        <dbReference type="EMBL" id="TBX68723.1"/>
    </source>
</evidence>
<dbReference type="OrthoDB" id="1446962at2"/>
<protein>
    <submittedName>
        <fullName evidence="1">Uncharacterized protein</fullName>
    </submittedName>
</protein>
<reference evidence="1 2" key="1">
    <citation type="submission" date="2019-02" db="EMBL/GenBank/DDBJ databases">
        <title>Flavobacterium sp. RD-2-33 isolated from forest soil.</title>
        <authorList>
            <person name="Chaudhary D.K."/>
        </authorList>
    </citation>
    <scope>NUCLEOTIDE SEQUENCE [LARGE SCALE GENOMIC DNA]</scope>
    <source>
        <strain evidence="1 2">RD-2-33</strain>
    </source>
</reference>
<proteinExistence type="predicted"/>
<gene>
    <name evidence="1" type="ORF">EZL74_07975</name>
</gene>
<dbReference type="EMBL" id="SJPE01000008">
    <property type="protein sequence ID" value="TBX68723.1"/>
    <property type="molecule type" value="Genomic_DNA"/>
</dbReference>
<dbReference type="Proteomes" id="UP000293300">
    <property type="component" value="Unassembled WGS sequence"/>
</dbReference>